<organism evidence="8 9">
    <name type="scientific">Thalassovita mangrovi</name>
    <dbReference type="NCBI Taxonomy" id="2692236"/>
    <lineage>
        <taxon>Bacteria</taxon>
        <taxon>Pseudomonadati</taxon>
        <taxon>Pseudomonadota</taxon>
        <taxon>Alphaproteobacteria</taxon>
        <taxon>Rhodobacterales</taxon>
        <taxon>Roseobacteraceae</taxon>
        <taxon>Thalassovita</taxon>
    </lineage>
</organism>
<keyword evidence="3 6" id="KW-0812">Transmembrane</keyword>
<accession>A0A6L8LH76</accession>
<gene>
    <name evidence="8" type="ORF">GR167_03495</name>
</gene>
<sequence>MTQSNVWDPLVRMTHWGVALGIILNGAIVDKDSNLHETVGYTVLALVGLRLIWGLIGTRHARFRDFPLDPGAAMEQLSDMIGGRKRIHLGHTPLGALMIYNLWASILMICLSGYMMTTNTFWGVEWVEEVHELFANWVFFSAVLHVAAVILESRRTGVNLPRAMVTGVKTLPEEKATSA</sequence>
<dbReference type="Gene3D" id="1.20.950.20">
    <property type="entry name" value="Transmembrane di-heme cytochromes, Chain C"/>
    <property type="match status" value="1"/>
</dbReference>
<keyword evidence="2" id="KW-1003">Cell membrane</keyword>
<comment type="caution">
    <text evidence="8">The sequence shown here is derived from an EMBL/GenBank/DDBJ whole genome shotgun (WGS) entry which is preliminary data.</text>
</comment>
<dbReference type="GO" id="GO:0009055">
    <property type="term" value="F:electron transfer activity"/>
    <property type="evidence" value="ECO:0007669"/>
    <property type="project" value="InterPro"/>
</dbReference>
<dbReference type="GO" id="GO:0020037">
    <property type="term" value="F:heme binding"/>
    <property type="evidence" value="ECO:0007669"/>
    <property type="project" value="TreeGrafter"/>
</dbReference>
<name>A0A6L8LH76_9RHOB</name>
<keyword evidence="9" id="KW-1185">Reference proteome</keyword>
<dbReference type="PANTHER" id="PTHR30485:SF2">
    <property type="entry name" value="BLL0597 PROTEIN"/>
    <property type="match status" value="1"/>
</dbReference>
<proteinExistence type="predicted"/>
<keyword evidence="5 6" id="KW-0472">Membrane</keyword>
<evidence type="ECO:0000259" key="7">
    <source>
        <dbReference type="Pfam" id="PF01292"/>
    </source>
</evidence>
<reference evidence="8 9" key="1">
    <citation type="submission" date="2020-01" db="EMBL/GenBank/DDBJ databases">
        <authorList>
            <person name="Chen S."/>
        </authorList>
    </citation>
    <scope>NUCLEOTIDE SEQUENCE [LARGE SCALE GENOMIC DNA]</scope>
    <source>
        <strain evidence="8 9">GS-10</strain>
    </source>
</reference>
<feature type="transmembrane region" description="Helical" evidence="6">
    <location>
        <begin position="39"/>
        <end position="56"/>
    </location>
</feature>
<dbReference type="InterPro" id="IPR016174">
    <property type="entry name" value="Di-haem_cyt_TM"/>
</dbReference>
<dbReference type="SUPFAM" id="SSF81342">
    <property type="entry name" value="Transmembrane di-heme cytochromes"/>
    <property type="match status" value="1"/>
</dbReference>
<feature type="domain" description="Cytochrome b561 bacterial/Ni-hydrogenase" evidence="7">
    <location>
        <begin position="6"/>
        <end position="167"/>
    </location>
</feature>
<dbReference type="AlphaFoldDB" id="A0A6L8LH76"/>
<evidence type="ECO:0000256" key="3">
    <source>
        <dbReference type="ARBA" id="ARBA00022692"/>
    </source>
</evidence>
<dbReference type="InterPro" id="IPR051542">
    <property type="entry name" value="Hydrogenase_cytochrome"/>
</dbReference>
<evidence type="ECO:0000256" key="1">
    <source>
        <dbReference type="ARBA" id="ARBA00004651"/>
    </source>
</evidence>
<feature type="transmembrane region" description="Helical" evidence="6">
    <location>
        <begin position="94"/>
        <end position="114"/>
    </location>
</feature>
<dbReference type="InterPro" id="IPR011577">
    <property type="entry name" value="Cyt_b561_bac/Ni-Hgenase"/>
</dbReference>
<evidence type="ECO:0000256" key="2">
    <source>
        <dbReference type="ARBA" id="ARBA00022475"/>
    </source>
</evidence>
<dbReference type="PANTHER" id="PTHR30485">
    <property type="entry name" value="NI/FE-HYDROGENASE 1 B-TYPE CYTOCHROME SUBUNIT"/>
    <property type="match status" value="1"/>
</dbReference>
<protein>
    <submittedName>
        <fullName evidence="8">Cytochrome B</fullName>
    </submittedName>
</protein>
<dbReference type="GO" id="GO:0022904">
    <property type="term" value="P:respiratory electron transport chain"/>
    <property type="evidence" value="ECO:0007669"/>
    <property type="project" value="InterPro"/>
</dbReference>
<evidence type="ECO:0000313" key="9">
    <source>
        <dbReference type="Proteomes" id="UP000479043"/>
    </source>
</evidence>
<evidence type="ECO:0000256" key="6">
    <source>
        <dbReference type="SAM" id="Phobius"/>
    </source>
</evidence>
<comment type="subcellular location">
    <subcellularLocation>
        <location evidence="1">Cell membrane</location>
        <topology evidence="1">Multi-pass membrane protein</topology>
    </subcellularLocation>
</comment>
<dbReference type="GO" id="GO:0005886">
    <property type="term" value="C:plasma membrane"/>
    <property type="evidence" value="ECO:0007669"/>
    <property type="project" value="UniProtKB-SubCell"/>
</dbReference>
<evidence type="ECO:0000256" key="4">
    <source>
        <dbReference type="ARBA" id="ARBA00022989"/>
    </source>
</evidence>
<feature type="transmembrane region" description="Helical" evidence="6">
    <location>
        <begin position="134"/>
        <end position="151"/>
    </location>
</feature>
<dbReference type="Pfam" id="PF01292">
    <property type="entry name" value="Ni_hydr_CYTB"/>
    <property type="match status" value="1"/>
</dbReference>
<dbReference type="RefSeq" id="WP_160972056.1">
    <property type="nucleotide sequence ID" value="NZ_WWEN01000002.1"/>
</dbReference>
<evidence type="ECO:0000256" key="5">
    <source>
        <dbReference type="ARBA" id="ARBA00023136"/>
    </source>
</evidence>
<dbReference type="Proteomes" id="UP000479043">
    <property type="component" value="Unassembled WGS sequence"/>
</dbReference>
<dbReference type="EMBL" id="WWEN01000002">
    <property type="protein sequence ID" value="MYM54356.1"/>
    <property type="molecule type" value="Genomic_DNA"/>
</dbReference>
<keyword evidence="4 6" id="KW-1133">Transmembrane helix</keyword>
<evidence type="ECO:0000313" key="8">
    <source>
        <dbReference type="EMBL" id="MYM54356.1"/>
    </source>
</evidence>